<protein>
    <submittedName>
        <fullName evidence="1">Uncharacterized protein</fullName>
    </submittedName>
</protein>
<dbReference type="VEuPathDB" id="FungiDB:FUN_021878"/>
<name>A0A2N1LBR4_9GLOM</name>
<dbReference type="VEuPathDB" id="FungiDB:RhiirFUN_022775"/>
<sequence>MIFTIDIQTTSRYESVNATFKNLLQNSNNTLVDIFFTIEERLEEEQDNTDYLNWQNSLTTIQSSTIASNAFTDVINELKDFTTPSIQKIHNNEMELAFSYDARPLDQSYINNEDSHV</sequence>
<evidence type="ECO:0000313" key="2">
    <source>
        <dbReference type="Proteomes" id="UP000233469"/>
    </source>
</evidence>
<proteinExistence type="predicted"/>
<reference evidence="1 2" key="2">
    <citation type="submission" date="2017-10" db="EMBL/GenBank/DDBJ databases">
        <title>Extensive intraspecific genome diversity in a model arbuscular mycorrhizal fungus.</title>
        <authorList>
            <person name="Chen E.C.H."/>
            <person name="Morin E."/>
            <person name="Baudet D."/>
            <person name="Noel J."/>
            <person name="Ndikumana S."/>
            <person name="Charron P."/>
            <person name="St-Onge C."/>
            <person name="Giorgi J."/>
            <person name="Grigoriev I.V."/>
            <person name="Roux C."/>
            <person name="Martin F.M."/>
            <person name="Corradi N."/>
        </authorList>
    </citation>
    <scope>NUCLEOTIDE SEQUENCE [LARGE SCALE GENOMIC DNA]</scope>
    <source>
        <strain evidence="1 2">C2</strain>
    </source>
</reference>
<dbReference type="EMBL" id="LLXL01008834">
    <property type="protein sequence ID" value="PKK46812.1"/>
    <property type="molecule type" value="Genomic_DNA"/>
</dbReference>
<accession>A0A2N1LBR4</accession>
<dbReference type="Proteomes" id="UP000233469">
    <property type="component" value="Unassembled WGS sequence"/>
</dbReference>
<dbReference type="AlphaFoldDB" id="A0A2N1LBR4"/>
<gene>
    <name evidence="1" type="ORF">RhiirC2_803747</name>
</gene>
<evidence type="ECO:0000313" key="1">
    <source>
        <dbReference type="EMBL" id="PKK46812.1"/>
    </source>
</evidence>
<organism evidence="1 2">
    <name type="scientific">Rhizophagus irregularis</name>
    <dbReference type="NCBI Taxonomy" id="588596"/>
    <lineage>
        <taxon>Eukaryota</taxon>
        <taxon>Fungi</taxon>
        <taxon>Fungi incertae sedis</taxon>
        <taxon>Mucoromycota</taxon>
        <taxon>Glomeromycotina</taxon>
        <taxon>Glomeromycetes</taxon>
        <taxon>Glomerales</taxon>
        <taxon>Glomeraceae</taxon>
        <taxon>Rhizophagus</taxon>
    </lineage>
</organism>
<reference evidence="1 2" key="1">
    <citation type="submission" date="2016-04" db="EMBL/GenBank/DDBJ databases">
        <title>Genome analyses suggest a sexual origin of heterokaryosis in a supposedly ancient asexual fungus.</title>
        <authorList>
            <person name="Ropars J."/>
            <person name="Sedzielewska K."/>
            <person name="Noel J."/>
            <person name="Charron P."/>
            <person name="Farinelli L."/>
            <person name="Marton T."/>
            <person name="Kruger M."/>
            <person name="Pelin A."/>
            <person name="Brachmann A."/>
            <person name="Corradi N."/>
        </authorList>
    </citation>
    <scope>NUCLEOTIDE SEQUENCE [LARGE SCALE GENOMIC DNA]</scope>
    <source>
        <strain evidence="1 2">C2</strain>
    </source>
</reference>
<comment type="caution">
    <text evidence="1">The sequence shown here is derived from an EMBL/GenBank/DDBJ whole genome shotgun (WGS) entry which is preliminary data.</text>
</comment>